<feature type="transmembrane region" description="Helical" evidence="1">
    <location>
        <begin position="21"/>
        <end position="48"/>
    </location>
</feature>
<organism evidence="2">
    <name type="scientific">hydrothermal vent metagenome</name>
    <dbReference type="NCBI Taxonomy" id="652676"/>
    <lineage>
        <taxon>unclassified sequences</taxon>
        <taxon>metagenomes</taxon>
        <taxon>ecological metagenomes</taxon>
    </lineage>
</organism>
<gene>
    <name evidence="2" type="ORF">MNBD_ALPHA08-459</name>
</gene>
<sequence>MIGWEIFQKSIGRIFSNFSQAIKIGGGILLVAFVLEVGLIFLITGNLIGQGVYSRAGVGIAGGGVATAVIAVVHLLAIFWIAVSWHRFLLLEETGIGILSKWRWRVVLSYLVQSVLIGLMIVVAMLVFALLVYGLATIGILTASIGSLLYPVAFIVASYLVLRLSAILPAIAIEKPISMGASWQASDTIKGAVLLLVFLSLVISALPGFLLGMVDLGVAVNALGRFAIYLFQLIFSITILTTLYEYLFKEKPPSPAKDEGSKPVKITQ</sequence>
<keyword evidence="1" id="KW-1133">Transmembrane helix</keyword>
<dbReference type="AlphaFoldDB" id="A0A3B0QZQ5"/>
<feature type="transmembrane region" description="Helical" evidence="1">
    <location>
        <begin position="106"/>
        <end position="136"/>
    </location>
</feature>
<protein>
    <recommendedName>
        <fullName evidence="3">Glycerophosphoryl diester phosphodiesterase membrane domain-containing protein</fullName>
    </recommendedName>
</protein>
<feature type="transmembrane region" description="Helical" evidence="1">
    <location>
        <begin position="226"/>
        <end position="247"/>
    </location>
</feature>
<feature type="transmembrane region" description="Helical" evidence="1">
    <location>
        <begin position="192"/>
        <end position="214"/>
    </location>
</feature>
<evidence type="ECO:0008006" key="3">
    <source>
        <dbReference type="Google" id="ProtNLM"/>
    </source>
</evidence>
<reference evidence="2" key="1">
    <citation type="submission" date="2018-06" db="EMBL/GenBank/DDBJ databases">
        <authorList>
            <person name="Zhirakovskaya E."/>
        </authorList>
    </citation>
    <scope>NUCLEOTIDE SEQUENCE</scope>
</reference>
<feature type="transmembrane region" description="Helical" evidence="1">
    <location>
        <begin position="148"/>
        <end position="171"/>
    </location>
</feature>
<proteinExistence type="predicted"/>
<feature type="transmembrane region" description="Helical" evidence="1">
    <location>
        <begin position="60"/>
        <end position="85"/>
    </location>
</feature>
<keyword evidence="1" id="KW-0472">Membrane</keyword>
<accession>A0A3B0QZQ5</accession>
<name>A0A3B0QZQ5_9ZZZZ</name>
<evidence type="ECO:0000313" key="2">
    <source>
        <dbReference type="EMBL" id="VAV86814.1"/>
    </source>
</evidence>
<keyword evidence="1" id="KW-0812">Transmembrane</keyword>
<dbReference type="EMBL" id="UOEC01000014">
    <property type="protein sequence ID" value="VAV86814.1"/>
    <property type="molecule type" value="Genomic_DNA"/>
</dbReference>
<evidence type="ECO:0000256" key="1">
    <source>
        <dbReference type="SAM" id="Phobius"/>
    </source>
</evidence>